<feature type="compositionally biased region" description="Basic and acidic residues" evidence="2">
    <location>
        <begin position="35"/>
        <end position="44"/>
    </location>
</feature>
<comment type="caution">
    <text evidence="3">The sequence shown here is derived from an EMBL/GenBank/DDBJ whole genome shotgun (WGS) entry which is preliminary data.</text>
</comment>
<keyword evidence="1" id="KW-0175">Coiled coil</keyword>
<dbReference type="AlphaFoldDB" id="A0A3M6WG77"/>
<dbReference type="EMBL" id="QWIK01001722">
    <property type="protein sequence ID" value="RMX92792.1"/>
    <property type="molecule type" value="Genomic_DNA"/>
</dbReference>
<feature type="coiled-coil region" evidence="1">
    <location>
        <begin position="95"/>
        <end position="129"/>
    </location>
</feature>
<dbReference type="Proteomes" id="UP000281245">
    <property type="component" value="Unassembled WGS sequence"/>
</dbReference>
<organism evidence="3 5">
    <name type="scientific">Hortaea werneckii</name>
    <name type="common">Black yeast</name>
    <name type="synonym">Cladosporium werneckii</name>
    <dbReference type="NCBI Taxonomy" id="91943"/>
    <lineage>
        <taxon>Eukaryota</taxon>
        <taxon>Fungi</taxon>
        <taxon>Dikarya</taxon>
        <taxon>Ascomycota</taxon>
        <taxon>Pezizomycotina</taxon>
        <taxon>Dothideomycetes</taxon>
        <taxon>Dothideomycetidae</taxon>
        <taxon>Mycosphaerellales</taxon>
        <taxon>Teratosphaeriaceae</taxon>
        <taxon>Hortaea</taxon>
    </lineage>
</organism>
<protein>
    <submittedName>
        <fullName evidence="3">Uncharacterized protein</fullName>
    </submittedName>
</protein>
<proteinExistence type="predicted"/>
<gene>
    <name evidence="4" type="ORF">D0868_13216</name>
    <name evidence="3" type="ORF">D0869_09791</name>
</gene>
<evidence type="ECO:0000313" key="4">
    <source>
        <dbReference type="EMBL" id="RMX92792.1"/>
    </source>
</evidence>
<name>A0A3M6WG77_HORWE</name>
<dbReference type="Proteomes" id="UP000282582">
    <property type="component" value="Unassembled WGS sequence"/>
</dbReference>
<evidence type="ECO:0000313" key="5">
    <source>
        <dbReference type="Proteomes" id="UP000281245"/>
    </source>
</evidence>
<evidence type="ECO:0000313" key="6">
    <source>
        <dbReference type="Proteomes" id="UP000282582"/>
    </source>
</evidence>
<evidence type="ECO:0000313" key="3">
    <source>
        <dbReference type="EMBL" id="RMX77564.1"/>
    </source>
</evidence>
<dbReference type="VEuPathDB" id="FungiDB:BTJ68_04960"/>
<dbReference type="OrthoDB" id="3883725at2759"/>
<feature type="region of interest" description="Disordered" evidence="2">
    <location>
        <begin position="18"/>
        <end position="63"/>
    </location>
</feature>
<evidence type="ECO:0000256" key="2">
    <source>
        <dbReference type="SAM" id="MobiDB-lite"/>
    </source>
</evidence>
<sequence length="146" mass="16858">MAPRKVAKQISMANNLPLSNVDAFDPPQSQLSQESQHHVTKEVEDAINNSKQQARKRRKERHDAVFKATNARCDKLRGLVDGAYGRYEDKLEEIRHTKLERLEQLLQQREELEQSLDDDEAAMDKLYMTMAEKLQIALDARLENLA</sequence>
<reference evidence="5 6" key="1">
    <citation type="journal article" date="2018" name="BMC Genomics">
        <title>Genomic evidence for intraspecific hybridization in a clonal and extremely halotolerant yeast.</title>
        <authorList>
            <person name="Gostincar C."/>
            <person name="Stajich J.E."/>
            <person name="Zupancic J."/>
            <person name="Zalar P."/>
            <person name="Gunde-Cimerman N."/>
        </authorList>
    </citation>
    <scope>NUCLEOTIDE SEQUENCE [LARGE SCALE GENOMIC DNA]</scope>
    <source>
        <strain evidence="4 6">EXF-6654</strain>
        <strain evidence="3 5">EXF-6656</strain>
    </source>
</reference>
<accession>A0A3M6WG77</accession>
<dbReference type="EMBL" id="QWIJ01000946">
    <property type="protein sequence ID" value="RMX77564.1"/>
    <property type="molecule type" value="Genomic_DNA"/>
</dbReference>
<evidence type="ECO:0000256" key="1">
    <source>
        <dbReference type="SAM" id="Coils"/>
    </source>
</evidence>